<evidence type="ECO:0000313" key="2">
    <source>
        <dbReference type="Proteomes" id="UP001187415"/>
    </source>
</evidence>
<comment type="caution">
    <text evidence="1">The sequence shown here is derived from an EMBL/GenBank/DDBJ whole genome shotgun (WGS) entry which is preliminary data.</text>
</comment>
<reference evidence="1" key="1">
    <citation type="submission" date="2023-07" db="EMBL/GenBank/DDBJ databases">
        <title>Chromosome-level Genome Assembly of Striped Snakehead (Channa striata).</title>
        <authorList>
            <person name="Liu H."/>
        </authorList>
    </citation>
    <scope>NUCLEOTIDE SEQUENCE</scope>
    <source>
        <strain evidence="1">Gz</strain>
        <tissue evidence="1">Muscle</tissue>
    </source>
</reference>
<dbReference type="EMBL" id="JAUPFM010000002">
    <property type="protein sequence ID" value="KAK2858910.1"/>
    <property type="molecule type" value="Genomic_DNA"/>
</dbReference>
<dbReference type="Proteomes" id="UP001187415">
    <property type="component" value="Unassembled WGS sequence"/>
</dbReference>
<sequence length="83" mass="9343">MGCNLCTLQKREEHYKLLYEIAQANPVLQRQMLCHMSILLDSMKGARQTPLHPATTYGVRRVPQRAGDAVVRASQPSPPYGHL</sequence>
<accession>A0AA88NM84</accession>
<protein>
    <submittedName>
        <fullName evidence="1">Uncharacterized protein</fullName>
    </submittedName>
</protein>
<name>A0AA88NM84_CHASR</name>
<dbReference type="AlphaFoldDB" id="A0AA88NM84"/>
<gene>
    <name evidence="1" type="ORF">Q5P01_003530</name>
</gene>
<evidence type="ECO:0000313" key="1">
    <source>
        <dbReference type="EMBL" id="KAK2858910.1"/>
    </source>
</evidence>
<organism evidence="1 2">
    <name type="scientific">Channa striata</name>
    <name type="common">Snakehead murrel</name>
    <name type="synonym">Ophicephalus striatus</name>
    <dbReference type="NCBI Taxonomy" id="64152"/>
    <lineage>
        <taxon>Eukaryota</taxon>
        <taxon>Metazoa</taxon>
        <taxon>Chordata</taxon>
        <taxon>Craniata</taxon>
        <taxon>Vertebrata</taxon>
        <taxon>Euteleostomi</taxon>
        <taxon>Actinopterygii</taxon>
        <taxon>Neopterygii</taxon>
        <taxon>Teleostei</taxon>
        <taxon>Neoteleostei</taxon>
        <taxon>Acanthomorphata</taxon>
        <taxon>Anabantaria</taxon>
        <taxon>Anabantiformes</taxon>
        <taxon>Channoidei</taxon>
        <taxon>Channidae</taxon>
        <taxon>Channa</taxon>
    </lineage>
</organism>
<proteinExistence type="predicted"/>
<keyword evidence="2" id="KW-1185">Reference proteome</keyword>